<gene>
    <name evidence="8" type="primary">LOC106815203</name>
</gene>
<reference evidence="8" key="1">
    <citation type="submission" date="2025-08" db="UniProtKB">
        <authorList>
            <consortium name="RefSeq"/>
        </authorList>
    </citation>
    <scope>IDENTIFICATION</scope>
</reference>
<dbReference type="Pfam" id="PF25807">
    <property type="entry name" value="Clarin-2"/>
    <property type="match status" value="1"/>
</dbReference>
<sequence length="243" mass="26679">MKSKTKKQRGIYFLTFIVCVACMSLLGAALGTDYWVVSNPRREVEQVGVVEVNDMDTSYGERFRGTLHLGLFSGHKVFDSGFGTAGRAQDLNVVRLYVDTGLFNYSLWITTVIFACIAVLWGLVAAIFALINATSNPIETITGPMGLYLWNGIACLVSLLSVIMFIALFYKDINKSALTIADRQNLWTSKDLTHVGVSFWMIVAATIGFAVNVCLVAVSGIQVKPMSQTTAVNEKSMDTVIMY</sequence>
<evidence type="ECO:0000313" key="7">
    <source>
        <dbReference type="Proteomes" id="UP000695022"/>
    </source>
</evidence>
<feature type="transmembrane region" description="Helical" evidence="6">
    <location>
        <begin position="197"/>
        <end position="218"/>
    </location>
</feature>
<dbReference type="PANTHER" id="PTHR31548:SF1">
    <property type="entry name" value="LD47387P"/>
    <property type="match status" value="1"/>
</dbReference>
<feature type="transmembrane region" description="Helical" evidence="6">
    <location>
        <begin position="105"/>
        <end position="133"/>
    </location>
</feature>
<dbReference type="Gene3D" id="1.20.140.150">
    <property type="match status" value="1"/>
</dbReference>
<keyword evidence="5 6" id="KW-0472">Membrane</keyword>
<name>A0ABM1ESE8_PRICU</name>
<feature type="transmembrane region" description="Helical" evidence="6">
    <location>
        <begin position="12"/>
        <end position="31"/>
    </location>
</feature>
<evidence type="ECO:0000256" key="5">
    <source>
        <dbReference type="ARBA" id="ARBA00023136"/>
    </source>
</evidence>
<evidence type="ECO:0000256" key="2">
    <source>
        <dbReference type="ARBA" id="ARBA00005787"/>
    </source>
</evidence>
<dbReference type="RefSeq" id="XP_014675119.1">
    <property type="nucleotide sequence ID" value="XM_014819633.1"/>
</dbReference>
<evidence type="ECO:0000256" key="4">
    <source>
        <dbReference type="ARBA" id="ARBA00022989"/>
    </source>
</evidence>
<organism evidence="7 8">
    <name type="scientific">Priapulus caudatus</name>
    <name type="common">Priapulid worm</name>
    <dbReference type="NCBI Taxonomy" id="37621"/>
    <lineage>
        <taxon>Eukaryota</taxon>
        <taxon>Metazoa</taxon>
        <taxon>Ecdysozoa</taxon>
        <taxon>Scalidophora</taxon>
        <taxon>Priapulida</taxon>
        <taxon>Priapulimorpha</taxon>
        <taxon>Priapulimorphida</taxon>
        <taxon>Priapulidae</taxon>
        <taxon>Priapulus</taxon>
    </lineage>
</organism>
<protein>
    <submittedName>
        <fullName evidence="8">Clarin-3-like</fullName>
    </submittedName>
</protein>
<dbReference type="InterPro" id="IPR026748">
    <property type="entry name" value="Clarin"/>
</dbReference>
<evidence type="ECO:0000256" key="3">
    <source>
        <dbReference type="ARBA" id="ARBA00022692"/>
    </source>
</evidence>
<accession>A0ABM1ESE8</accession>
<feature type="transmembrane region" description="Helical" evidence="6">
    <location>
        <begin position="145"/>
        <end position="170"/>
    </location>
</feature>
<keyword evidence="4 6" id="KW-1133">Transmembrane helix</keyword>
<dbReference type="GeneID" id="106815203"/>
<dbReference type="PANTHER" id="PTHR31548">
    <property type="entry name" value="CLARIN"/>
    <property type="match status" value="1"/>
</dbReference>
<dbReference type="Proteomes" id="UP000695022">
    <property type="component" value="Unplaced"/>
</dbReference>
<evidence type="ECO:0000313" key="8">
    <source>
        <dbReference type="RefSeq" id="XP_014675119.1"/>
    </source>
</evidence>
<evidence type="ECO:0000256" key="1">
    <source>
        <dbReference type="ARBA" id="ARBA00004141"/>
    </source>
</evidence>
<evidence type="ECO:0000256" key="6">
    <source>
        <dbReference type="SAM" id="Phobius"/>
    </source>
</evidence>
<keyword evidence="3 6" id="KW-0812">Transmembrane</keyword>
<comment type="similarity">
    <text evidence="2">Belongs to the clarin family.</text>
</comment>
<proteinExistence type="inferred from homology"/>
<keyword evidence="7" id="KW-1185">Reference proteome</keyword>
<comment type="subcellular location">
    <subcellularLocation>
        <location evidence="1">Membrane</location>
        <topology evidence="1">Multi-pass membrane protein</topology>
    </subcellularLocation>
</comment>